<name>A0A1H6L228_9FLAO</name>
<dbReference type="Proteomes" id="UP000199634">
    <property type="component" value="Unassembled WGS sequence"/>
</dbReference>
<dbReference type="STRING" id="1159016.SAMN02927937_01629"/>
<dbReference type="EMBL" id="FNXE01000020">
    <property type="protein sequence ID" value="SEH82312.1"/>
    <property type="molecule type" value="Genomic_DNA"/>
</dbReference>
<reference evidence="2 3" key="1">
    <citation type="submission" date="2016-10" db="EMBL/GenBank/DDBJ databases">
        <authorList>
            <person name="de Groot N.N."/>
        </authorList>
    </citation>
    <scope>NUCLEOTIDE SEQUENCE [LARGE SCALE GENOMIC DNA]</scope>
    <source>
        <strain evidence="2 3">CGMCC 1.10825</strain>
    </source>
</reference>
<dbReference type="AlphaFoldDB" id="A0A1H6L228"/>
<feature type="transmembrane region" description="Helical" evidence="1">
    <location>
        <begin position="68"/>
        <end position="87"/>
    </location>
</feature>
<gene>
    <name evidence="2" type="ORF">SAMN02927937_01629</name>
</gene>
<accession>A0A1H6L228</accession>
<evidence type="ECO:0000313" key="2">
    <source>
        <dbReference type="EMBL" id="SEH82312.1"/>
    </source>
</evidence>
<dbReference type="RefSeq" id="WP_091098817.1">
    <property type="nucleotide sequence ID" value="NZ_FNXE01000020.1"/>
</dbReference>
<proteinExistence type="predicted"/>
<keyword evidence="1" id="KW-0812">Transmembrane</keyword>
<evidence type="ECO:0000313" key="3">
    <source>
        <dbReference type="Proteomes" id="UP000199634"/>
    </source>
</evidence>
<protein>
    <submittedName>
        <fullName evidence="2">Uncharacterized protein</fullName>
    </submittedName>
</protein>
<evidence type="ECO:0000256" key="1">
    <source>
        <dbReference type="SAM" id="Phobius"/>
    </source>
</evidence>
<keyword evidence="1" id="KW-1133">Transmembrane helix</keyword>
<keyword evidence="1" id="KW-0472">Membrane</keyword>
<dbReference type="OrthoDB" id="1098521at2"/>
<organism evidence="2 3">
    <name type="scientific">Paenimyroides marinum</name>
    <dbReference type="NCBI Taxonomy" id="1159016"/>
    <lineage>
        <taxon>Bacteria</taxon>
        <taxon>Pseudomonadati</taxon>
        <taxon>Bacteroidota</taxon>
        <taxon>Flavobacteriia</taxon>
        <taxon>Flavobacteriales</taxon>
        <taxon>Flavobacteriaceae</taxon>
        <taxon>Paenimyroides</taxon>
    </lineage>
</organism>
<sequence length="156" mass="17922">MKEEVNKERLLEKYYNGETTLAEEQWLKKYVLHESETVEQYIFKDLEALKKQTFQNATIPKQQNNQRIRFVTICSLVAAACVVLFVWNPLGYSSTNNVFETKIGKEILVSNTVEGTIEDPEVALEQAQKALAFVSEKLNTGIQNIDHLNKLNQVKE</sequence>
<keyword evidence="3" id="KW-1185">Reference proteome</keyword>